<proteinExistence type="predicted"/>
<evidence type="ECO:0000256" key="3">
    <source>
        <dbReference type="ARBA" id="ARBA00022827"/>
    </source>
</evidence>
<keyword evidence="3" id="KW-0274">FAD</keyword>
<keyword evidence="2" id="KW-0285">Flavoprotein</keyword>
<evidence type="ECO:0000256" key="2">
    <source>
        <dbReference type="ARBA" id="ARBA00022630"/>
    </source>
</evidence>
<keyword evidence="4" id="KW-0560">Oxidoreductase</keyword>
<evidence type="ECO:0000313" key="7">
    <source>
        <dbReference type="Proteomes" id="UP000436047"/>
    </source>
</evidence>
<evidence type="ECO:0000256" key="4">
    <source>
        <dbReference type="ARBA" id="ARBA00023002"/>
    </source>
</evidence>
<gene>
    <name evidence="6" type="ORF">FYJ45_09080</name>
</gene>
<dbReference type="Gene3D" id="3.50.50.60">
    <property type="entry name" value="FAD/NAD(P)-binding domain"/>
    <property type="match status" value="1"/>
</dbReference>
<protein>
    <submittedName>
        <fullName evidence="6">FAD-dependent oxidoreductase</fullName>
    </submittedName>
</protein>
<evidence type="ECO:0000313" key="6">
    <source>
        <dbReference type="EMBL" id="MSS88440.1"/>
    </source>
</evidence>
<dbReference type="SUPFAM" id="SSF51905">
    <property type="entry name" value="FAD/NAD(P)-binding domain"/>
    <property type="match status" value="1"/>
</dbReference>
<dbReference type="SUPFAM" id="SSF56425">
    <property type="entry name" value="Succinate dehydrogenase/fumarate reductase flavoprotein, catalytic domain"/>
    <property type="match status" value="1"/>
</dbReference>
<dbReference type="Proteomes" id="UP000436047">
    <property type="component" value="Unassembled WGS sequence"/>
</dbReference>
<evidence type="ECO:0000259" key="5">
    <source>
        <dbReference type="Pfam" id="PF00890"/>
    </source>
</evidence>
<dbReference type="Gene3D" id="3.90.700.10">
    <property type="entry name" value="Succinate dehydrogenase/fumarate reductase flavoprotein, catalytic domain"/>
    <property type="match status" value="1"/>
</dbReference>
<reference evidence="6 7" key="1">
    <citation type="submission" date="2019-08" db="EMBL/GenBank/DDBJ databases">
        <title>In-depth cultivation of the pig gut microbiome towards novel bacterial diversity and tailored functional studies.</title>
        <authorList>
            <person name="Wylensek D."/>
            <person name="Hitch T.C.A."/>
            <person name="Clavel T."/>
        </authorList>
    </citation>
    <scope>NUCLEOTIDE SEQUENCE [LARGE SCALE GENOMIC DNA]</scope>
    <source>
        <strain evidence="6 7">WCA-389-WT-23B</strain>
    </source>
</reference>
<dbReference type="PANTHER" id="PTHR43400">
    <property type="entry name" value="FUMARATE REDUCTASE"/>
    <property type="match status" value="1"/>
</dbReference>
<dbReference type="PRINTS" id="PR00368">
    <property type="entry name" value="FADPNR"/>
</dbReference>
<organism evidence="6 7">
    <name type="scientific">Eisenbergiella porci</name>
    <dbReference type="NCBI Taxonomy" id="2652274"/>
    <lineage>
        <taxon>Bacteria</taxon>
        <taxon>Bacillati</taxon>
        <taxon>Bacillota</taxon>
        <taxon>Clostridia</taxon>
        <taxon>Lachnospirales</taxon>
        <taxon>Lachnospiraceae</taxon>
        <taxon>Eisenbergiella</taxon>
    </lineage>
</organism>
<dbReference type="InterPro" id="IPR050315">
    <property type="entry name" value="FAD-oxidoreductase_2"/>
</dbReference>
<feature type="domain" description="FAD-dependent oxidoreductase 2 FAD-binding" evidence="5">
    <location>
        <begin position="27"/>
        <end position="468"/>
    </location>
</feature>
<dbReference type="InterPro" id="IPR003953">
    <property type="entry name" value="FAD-dep_OxRdtase_2_FAD-bd"/>
</dbReference>
<dbReference type="InterPro" id="IPR027477">
    <property type="entry name" value="Succ_DH/fumarate_Rdtase_cat_sf"/>
</dbReference>
<dbReference type="AlphaFoldDB" id="A0A6N7WG82"/>
<keyword evidence="7" id="KW-1185">Reference proteome</keyword>
<evidence type="ECO:0000256" key="1">
    <source>
        <dbReference type="ARBA" id="ARBA00001974"/>
    </source>
</evidence>
<comment type="cofactor">
    <cofactor evidence="1">
        <name>FAD</name>
        <dbReference type="ChEBI" id="CHEBI:57692"/>
    </cofactor>
</comment>
<sequence>MDITNSKISAGAKLSPAAWRLFMEHTDVVIIGAGGAGMMAALTLAKAGRSCVVLEKGKHLSVSNAARAGGPSLADTLLQEEENCAVSAEMLFRHMYGFSRGTVDGGLLYRCIRNGRKVEALLRESGIQLRLTEDLYSVGFRARHFFETPAPQRWELLARKLAEYGGRVILNACAGELLTENGRICGVLAVDGQSGEQTAYYGKAVIIASGGYLGNEEMLKQHFGDITVGPLGSRLSDGAGIAMALKAGGMEDRSWGICAGEFGGYHSRMKGRFPGNMRWAMTGGLLVDREGRRFMDEQLLADQPLSVGGEATLRAGSYYAVLDEAFYQGIRSARSVYDFYGRPEEWKTGKSALDRGPWPFPEDLERDISEGWAFCCGSIEEAAAHFSLPFLEETVTRYNAMCEAGQDTEFGKNSWLLKPVAKAPFYVFAYEPSAWCTIGGVKTDAFCRVLDKKQKPISGLYAAGVDNGSCYCAPYYDTEGACLGLAFTSGITAAEHILGNWSA</sequence>
<accession>A0A6N7WG82</accession>
<dbReference type="Pfam" id="PF00890">
    <property type="entry name" value="FAD_binding_2"/>
    <property type="match status" value="1"/>
</dbReference>
<dbReference type="PANTHER" id="PTHR43400:SF7">
    <property type="entry name" value="FAD-DEPENDENT OXIDOREDUCTASE 2 FAD BINDING DOMAIN-CONTAINING PROTEIN"/>
    <property type="match status" value="1"/>
</dbReference>
<name>A0A6N7WG82_9FIRM</name>
<comment type="caution">
    <text evidence="6">The sequence shown here is derived from an EMBL/GenBank/DDBJ whole genome shotgun (WGS) entry which is preliminary data.</text>
</comment>
<dbReference type="InterPro" id="IPR036188">
    <property type="entry name" value="FAD/NAD-bd_sf"/>
</dbReference>
<dbReference type="GO" id="GO:0033765">
    <property type="term" value="F:steroid dehydrogenase activity, acting on the CH-CH group of donors"/>
    <property type="evidence" value="ECO:0007669"/>
    <property type="project" value="UniProtKB-ARBA"/>
</dbReference>
<dbReference type="EMBL" id="VUMI01000012">
    <property type="protein sequence ID" value="MSS88440.1"/>
    <property type="molecule type" value="Genomic_DNA"/>
</dbReference>